<dbReference type="InterPro" id="IPR002328">
    <property type="entry name" value="ADH_Zn_CS"/>
</dbReference>
<comment type="caution">
    <text evidence="8">The sequence shown here is derived from an EMBL/GenBank/DDBJ whole genome shotgun (WGS) entry which is preliminary data.</text>
</comment>
<evidence type="ECO:0000256" key="1">
    <source>
        <dbReference type="ARBA" id="ARBA00001947"/>
    </source>
</evidence>
<dbReference type="PANTHER" id="PTHR43350">
    <property type="entry name" value="NAD-DEPENDENT ALCOHOL DEHYDROGENASE"/>
    <property type="match status" value="1"/>
</dbReference>
<dbReference type="PROSITE" id="PS00059">
    <property type="entry name" value="ADH_ZINC"/>
    <property type="match status" value="1"/>
</dbReference>
<dbReference type="GO" id="GO:0016491">
    <property type="term" value="F:oxidoreductase activity"/>
    <property type="evidence" value="ECO:0007669"/>
    <property type="project" value="UniProtKB-KW"/>
</dbReference>
<dbReference type="SMART" id="SM00829">
    <property type="entry name" value="PKS_ER"/>
    <property type="match status" value="1"/>
</dbReference>
<organism evidence="8 9">
    <name type="scientific">Nocardia nova</name>
    <dbReference type="NCBI Taxonomy" id="37330"/>
    <lineage>
        <taxon>Bacteria</taxon>
        <taxon>Bacillati</taxon>
        <taxon>Actinomycetota</taxon>
        <taxon>Actinomycetes</taxon>
        <taxon>Mycobacteriales</taxon>
        <taxon>Nocardiaceae</taxon>
        <taxon>Nocardia</taxon>
    </lineage>
</organism>
<dbReference type="GO" id="GO:0008270">
    <property type="term" value="F:zinc ion binding"/>
    <property type="evidence" value="ECO:0007669"/>
    <property type="project" value="InterPro"/>
</dbReference>
<evidence type="ECO:0000256" key="2">
    <source>
        <dbReference type="ARBA" id="ARBA00008072"/>
    </source>
</evidence>
<keyword evidence="5" id="KW-0560">Oxidoreductase</keyword>
<evidence type="ECO:0000259" key="7">
    <source>
        <dbReference type="SMART" id="SM00829"/>
    </source>
</evidence>
<dbReference type="SUPFAM" id="SSF51735">
    <property type="entry name" value="NAD(P)-binding Rossmann-fold domains"/>
    <property type="match status" value="1"/>
</dbReference>
<evidence type="ECO:0000313" key="8">
    <source>
        <dbReference type="EMBL" id="PPJ37436.1"/>
    </source>
</evidence>
<accession>A0A2S6AQH2</accession>
<dbReference type="Proteomes" id="UP000239874">
    <property type="component" value="Unassembled WGS sequence"/>
</dbReference>
<dbReference type="InterPro" id="IPR020843">
    <property type="entry name" value="ER"/>
</dbReference>
<keyword evidence="3 6" id="KW-0479">Metal-binding</keyword>
<dbReference type="PANTHER" id="PTHR43350:SF21">
    <property type="entry name" value="S-NITROSOMYCOTHIOL REDUCTASE MSCR"/>
    <property type="match status" value="1"/>
</dbReference>
<evidence type="ECO:0000256" key="6">
    <source>
        <dbReference type="RuleBase" id="RU361277"/>
    </source>
</evidence>
<dbReference type="CDD" id="cd08278">
    <property type="entry name" value="benzyl_alcohol_DH"/>
    <property type="match status" value="1"/>
</dbReference>
<dbReference type="InterPro" id="IPR013149">
    <property type="entry name" value="ADH-like_C"/>
</dbReference>
<evidence type="ECO:0000256" key="4">
    <source>
        <dbReference type="ARBA" id="ARBA00022833"/>
    </source>
</evidence>
<dbReference type="OrthoDB" id="334894at2"/>
<keyword evidence="4 6" id="KW-0862">Zinc</keyword>
<evidence type="ECO:0000256" key="5">
    <source>
        <dbReference type="ARBA" id="ARBA00023002"/>
    </source>
</evidence>
<dbReference type="Gene3D" id="3.90.180.10">
    <property type="entry name" value="Medium-chain alcohol dehydrogenases, catalytic domain"/>
    <property type="match status" value="1"/>
</dbReference>
<dbReference type="Gene3D" id="3.40.50.720">
    <property type="entry name" value="NAD(P)-binding Rossmann-like Domain"/>
    <property type="match status" value="1"/>
</dbReference>
<gene>
    <name evidence="8" type="ORF">C5E45_15055</name>
</gene>
<dbReference type="Pfam" id="PF08240">
    <property type="entry name" value="ADH_N"/>
    <property type="match status" value="1"/>
</dbReference>
<comment type="similarity">
    <text evidence="2 6">Belongs to the zinc-containing alcohol dehydrogenase family.</text>
</comment>
<dbReference type="AlphaFoldDB" id="A0A2S6AQH2"/>
<evidence type="ECO:0000313" key="9">
    <source>
        <dbReference type="Proteomes" id="UP000239874"/>
    </source>
</evidence>
<dbReference type="SUPFAM" id="SSF50129">
    <property type="entry name" value="GroES-like"/>
    <property type="match status" value="1"/>
</dbReference>
<dbReference type="Pfam" id="PF00107">
    <property type="entry name" value="ADH_zinc_N"/>
    <property type="match status" value="1"/>
</dbReference>
<proteinExistence type="inferred from homology"/>
<dbReference type="InterPro" id="IPR011032">
    <property type="entry name" value="GroES-like_sf"/>
</dbReference>
<reference evidence="8 9" key="1">
    <citation type="submission" date="2018-02" db="EMBL/GenBank/DDBJ databases">
        <title>8 Nocardia nova and 1 Nocardia cyriacigeorgica strain used for evolution to TMP-SMX.</title>
        <authorList>
            <person name="Mehta H."/>
            <person name="Weng J."/>
            <person name="Shamoo Y."/>
        </authorList>
    </citation>
    <scope>NUCLEOTIDE SEQUENCE [LARGE SCALE GENOMIC DNA]</scope>
    <source>
        <strain evidence="8 9">MDA3139</strain>
    </source>
</reference>
<protein>
    <submittedName>
        <fullName evidence="8">Alcohol dehydrogenase</fullName>
    </submittedName>
</protein>
<dbReference type="InterPro" id="IPR013154">
    <property type="entry name" value="ADH-like_N"/>
</dbReference>
<feature type="domain" description="Enoyl reductase (ER)" evidence="7">
    <location>
        <begin position="12"/>
        <end position="361"/>
    </location>
</feature>
<dbReference type="EMBL" id="PSZC01000009">
    <property type="protein sequence ID" value="PPJ37436.1"/>
    <property type="molecule type" value="Genomic_DNA"/>
</dbReference>
<name>A0A2S6AQH2_9NOCA</name>
<comment type="cofactor">
    <cofactor evidence="1 6">
        <name>Zn(2+)</name>
        <dbReference type="ChEBI" id="CHEBI:29105"/>
    </cofactor>
</comment>
<sequence length="365" mass="37444">MRIQAAVIESPDTAFTIDDVDLEAPCADEILVRITAAGLCHTDLSSRARWPQQLSPMVFGHEGTGIVEAIGAEVTGLVVGDAVCLTFDSCGVCAPCSTGHPAYCTDFQVLNSSGGRRDRTTPLSRAGEPVFSGFFGQSSFATYAIARERNTVKVPADLPPAVAAPLGCGVQTGAGAVLNVLRAEAGSSLVVIGAGGVGLSAVMAAVAVGCSPVIAVDPVASRRELAVEVGAAAALDPISTDDIVAGIRELTGGGSDYSVDTTGRAEMINQAVAALRPRGSLALVGLGAQVALDLPPLLLKGVSVHGVIEGDSDPAEFIPRLVELHRQGLLPVERLVTEFPFADIEAAVEAMRQGRVVKPVLIFGS</sequence>
<dbReference type="InterPro" id="IPR036291">
    <property type="entry name" value="NAD(P)-bd_dom_sf"/>
</dbReference>
<evidence type="ECO:0000256" key="3">
    <source>
        <dbReference type="ARBA" id="ARBA00022723"/>
    </source>
</evidence>